<dbReference type="KEGG" id="plei:Q9312_10350"/>
<keyword evidence="1" id="KW-1133">Transmembrane helix</keyword>
<keyword evidence="2" id="KW-0732">Signal</keyword>
<proteinExistence type="predicted"/>
<feature type="chain" id="PRO_5041399651" evidence="2">
    <location>
        <begin position="23"/>
        <end position="773"/>
    </location>
</feature>
<evidence type="ECO:0000256" key="1">
    <source>
        <dbReference type="SAM" id="Phobius"/>
    </source>
</evidence>
<evidence type="ECO:0000313" key="3">
    <source>
        <dbReference type="EMBL" id="WMS85613.1"/>
    </source>
</evidence>
<evidence type="ECO:0000313" key="4">
    <source>
        <dbReference type="Proteomes" id="UP001239782"/>
    </source>
</evidence>
<feature type="transmembrane region" description="Helical" evidence="1">
    <location>
        <begin position="114"/>
        <end position="139"/>
    </location>
</feature>
<sequence>MKILKTLAYVLLPLLLSDGVFAQTTSITDVAADDKSVEYLRYIFGSTVDIITGGTGPSSPDSILGAMSLILNTGMLVFTGLIVSYIFLTGLLNSAHEGVPLGKLYNSMWVPIRVVIALSFVMPFAGGYSVMQIGVLWLAGHGIGLANTTWNAALDHMSGTGTLYPAQISVNYESTAMQVLNSRVCMHGINTADRHVNVVDEPIEIVEGVSSTDLRTPGVASSIEIAPQHIVMQRYNSYYNLVSAAGAYTAAWLSDFSAGVPRYYGSNPCGSVKLEFAEIDEGTAIDSAVVNFQTKVVGIYADLDADLDPLARQIVQKAVDDSAPDPDPLAYNDAVKQFKFEYEKAVNEAMSEIATLRINKWANGNPDVAGTTVGARDAGWITVGAWYWDFQRINAETQKMTSVKAELAGPTSDAIEHDDYSMFIDALSGYRQNMLVTNSNGATVNAMERSSYAENNDSLNFVMNRTESVLNFALSEPDPITGMANVGHMIIGSFEVALAGAFLTDLAACVADDTSEAVGGLIGGAARPVTSSLCRITNKTLWSLVGAGMLLIPIALMLAFYIPATPMILWIMGVAGWFVLLIEAVIAAPVWAASHVFPEGNGFVGERAKAGYMVALSLFLRPTLAIFGFIAGMLLVIVMAKVLMLIFLPAMSGMLADSLSGVVTLFAMLAIFTTVLMQIAHRSFGLIHEIPDKVLRYIGGGQENLGEASQEQQGRSIFVGGAAKVVSGAGHSMRDKTRSGAKNMFDAAGGGLKNAAGAAKAGMSKMSKMLSPK</sequence>
<dbReference type="NCBIfam" id="TIGR04346">
    <property type="entry name" value="DotA_TraY"/>
    <property type="match status" value="1"/>
</dbReference>
<protein>
    <submittedName>
        <fullName evidence="3">DotA/TraY family protein</fullName>
    </submittedName>
</protein>
<feature type="transmembrane region" description="Helical" evidence="1">
    <location>
        <begin position="69"/>
        <end position="93"/>
    </location>
</feature>
<keyword evidence="1" id="KW-0472">Membrane</keyword>
<feature type="transmembrane region" description="Helical" evidence="1">
    <location>
        <begin position="624"/>
        <end position="647"/>
    </location>
</feature>
<gene>
    <name evidence="3" type="ORF">Q9312_10350</name>
</gene>
<feature type="signal peptide" evidence="2">
    <location>
        <begin position="1"/>
        <end position="22"/>
    </location>
</feature>
<reference evidence="3 4" key="1">
    <citation type="submission" date="2023-08" db="EMBL/GenBank/DDBJ databases">
        <title>Pleionea litopenaei sp. nov., isolated from stomach of juvenile Litopenaeus vannamei.</title>
        <authorList>
            <person name="Rho A.M."/>
            <person name="Hwang C.Y."/>
        </authorList>
    </citation>
    <scope>NUCLEOTIDE SEQUENCE [LARGE SCALE GENOMIC DNA]</scope>
    <source>
        <strain evidence="3 4">HL-JVS1</strain>
    </source>
</reference>
<name>A0AA51X5A0_9GAMM</name>
<accession>A0AA51X5A0</accession>
<feature type="transmembrane region" description="Helical" evidence="1">
    <location>
        <begin position="569"/>
        <end position="592"/>
    </location>
</feature>
<dbReference type="EMBL" id="CP133548">
    <property type="protein sequence ID" value="WMS85613.1"/>
    <property type="molecule type" value="Genomic_DNA"/>
</dbReference>
<organism evidence="3 4">
    <name type="scientific">Pleionea litopenaei</name>
    <dbReference type="NCBI Taxonomy" id="3070815"/>
    <lineage>
        <taxon>Bacteria</taxon>
        <taxon>Pseudomonadati</taxon>
        <taxon>Pseudomonadota</taxon>
        <taxon>Gammaproteobacteria</taxon>
        <taxon>Oceanospirillales</taxon>
        <taxon>Pleioneaceae</taxon>
        <taxon>Pleionea</taxon>
    </lineage>
</organism>
<keyword evidence="4" id="KW-1185">Reference proteome</keyword>
<evidence type="ECO:0000256" key="2">
    <source>
        <dbReference type="SAM" id="SignalP"/>
    </source>
</evidence>
<dbReference type="InterPro" id="IPR027628">
    <property type="entry name" value="DotA_TraY"/>
</dbReference>
<dbReference type="RefSeq" id="WP_309200766.1">
    <property type="nucleotide sequence ID" value="NZ_CP133548.1"/>
</dbReference>
<feature type="transmembrane region" description="Helical" evidence="1">
    <location>
        <begin position="541"/>
        <end position="562"/>
    </location>
</feature>
<dbReference type="Proteomes" id="UP001239782">
    <property type="component" value="Chromosome"/>
</dbReference>
<dbReference type="AlphaFoldDB" id="A0AA51X5A0"/>
<keyword evidence="1" id="KW-0812">Transmembrane</keyword>
<feature type="transmembrane region" description="Helical" evidence="1">
    <location>
        <begin position="659"/>
        <end position="680"/>
    </location>
</feature>